<feature type="compositionally biased region" description="Acidic residues" evidence="1">
    <location>
        <begin position="385"/>
        <end position="402"/>
    </location>
</feature>
<accession>A0A0S7BLL1</accession>
<dbReference type="OrthoDB" id="151345at2"/>
<dbReference type="AlphaFoldDB" id="A0A0S7BLL1"/>
<feature type="region of interest" description="Disordered" evidence="1">
    <location>
        <begin position="346"/>
        <end position="413"/>
    </location>
</feature>
<proteinExistence type="predicted"/>
<organism evidence="2">
    <name type="scientific">Longilinea arvoryzae</name>
    <dbReference type="NCBI Taxonomy" id="360412"/>
    <lineage>
        <taxon>Bacteria</taxon>
        <taxon>Bacillati</taxon>
        <taxon>Chloroflexota</taxon>
        <taxon>Anaerolineae</taxon>
        <taxon>Anaerolineales</taxon>
        <taxon>Anaerolineaceae</taxon>
        <taxon>Longilinea</taxon>
    </lineage>
</organism>
<name>A0A0S7BLL1_9CHLR</name>
<dbReference type="Pfam" id="PF13646">
    <property type="entry name" value="HEAT_2"/>
    <property type="match status" value="1"/>
</dbReference>
<evidence type="ECO:0000313" key="2">
    <source>
        <dbReference type="EMBL" id="GAP15074.1"/>
    </source>
</evidence>
<sequence>MVDALPKKTDSFQQILDALVDENQVFPAVYLHRFSDPSPEDLKALQAVWEKVPEQRRAALVEDLEELYDSDTLTSFEGIARIAITDSHAPVRAGALRLLWDYQGRDLIPVYQFLLEKDPDEIVRAQAASLLGQFVYLGELEEISSELHHAIEDALLQVVESSETKLVRRRALESLGYSSRDEISHHLQTAFESGDFQWMASALFAMGRSTDEIWGSHVLKMIDHPERDVQLEAIRAAGMLELEDARVPLLRMAKSGIDDSDMRGAISWSLSQIGGDQVGVILNKLLARAEDDEEAEFIQSAIDNLEFKQGEGDFDLFDASPARPSTFHIVRPSPDGDEEVVVEDEALEGDGIPEGDEALEGDEISEGDEALDEDEDFEWNRIQDEGEAAVGEEEDELEDGEDFDRGAGDEEED</sequence>
<evidence type="ECO:0000256" key="1">
    <source>
        <dbReference type="SAM" id="MobiDB-lite"/>
    </source>
</evidence>
<feature type="compositionally biased region" description="Acidic residues" evidence="1">
    <location>
        <begin position="346"/>
        <end position="377"/>
    </location>
</feature>
<dbReference type="SUPFAM" id="SSF48371">
    <property type="entry name" value="ARM repeat"/>
    <property type="match status" value="1"/>
</dbReference>
<evidence type="ECO:0000313" key="3">
    <source>
        <dbReference type="Proteomes" id="UP000055060"/>
    </source>
</evidence>
<dbReference type="Proteomes" id="UP000055060">
    <property type="component" value="Unassembled WGS sequence"/>
</dbReference>
<feature type="compositionally biased region" description="Basic and acidic residues" evidence="1">
    <location>
        <begin position="403"/>
        <end position="413"/>
    </location>
</feature>
<gene>
    <name evidence="2" type="ORF">LARV_02854</name>
</gene>
<dbReference type="InterPro" id="IPR016024">
    <property type="entry name" value="ARM-type_fold"/>
</dbReference>
<dbReference type="InterPro" id="IPR011989">
    <property type="entry name" value="ARM-like"/>
</dbReference>
<dbReference type="EMBL" id="DF967972">
    <property type="protein sequence ID" value="GAP15074.1"/>
    <property type="molecule type" value="Genomic_DNA"/>
</dbReference>
<dbReference type="RefSeq" id="WP_075074276.1">
    <property type="nucleotide sequence ID" value="NZ_DF967972.1"/>
</dbReference>
<protein>
    <submittedName>
        <fullName evidence="2">Protein containg HEAT repeats</fullName>
    </submittedName>
</protein>
<keyword evidence="3" id="KW-1185">Reference proteome</keyword>
<reference evidence="2" key="1">
    <citation type="submission" date="2015-07" db="EMBL/GenBank/DDBJ databases">
        <title>Draft Genome Sequences of Anaerolinea thermolimosa IMO-1, Bellilinea caldifistulae GOMI-1, Leptolinea tardivitalis YMTK-2, Levilinea saccharolytica KIBI-1,Longilinea arvoryzae KOME-1, Previously Described as Members of the Anaerolineaceae (Chloroflexi).</title>
        <authorList>
            <person name="Sekiguchi Y."/>
            <person name="Ohashi A."/>
            <person name="Matsuura N."/>
            <person name="Tourlousse M.D."/>
        </authorList>
    </citation>
    <scope>NUCLEOTIDE SEQUENCE [LARGE SCALE GENOMIC DNA]</scope>
    <source>
        <strain evidence="2">KOME-1</strain>
    </source>
</reference>
<dbReference type="Gene3D" id="1.25.10.10">
    <property type="entry name" value="Leucine-rich Repeat Variant"/>
    <property type="match status" value="2"/>
</dbReference>
<dbReference type="STRING" id="360412.LARV_02854"/>